<evidence type="ECO:0000256" key="4">
    <source>
        <dbReference type="ARBA" id="ARBA00023136"/>
    </source>
</evidence>
<dbReference type="STRING" id="354355.SAMN05660816_05285"/>
<reference evidence="9" key="1">
    <citation type="submission" date="2016-04" db="EMBL/GenBank/DDBJ databases">
        <authorList>
            <person name="Chen L."/>
            <person name="Zhuang W."/>
            <person name="Wang G."/>
        </authorList>
    </citation>
    <scope>NUCLEOTIDE SEQUENCE [LARGE SCALE GENOMIC DNA]</scope>
    <source>
        <strain evidence="9">17621</strain>
    </source>
</reference>
<dbReference type="AlphaFoldDB" id="A0A1V9F304"/>
<dbReference type="InterPro" id="IPR012944">
    <property type="entry name" value="SusD_RagB_dom"/>
</dbReference>
<protein>
    <submittedName>
        <fullName evidence="8">Carbohydrate-binding protein SusD</fullName>
    </submittedName>
</protein>
<comment type="caution">
    <text evidence="8">The sequence shown here is derived from an EMBL/GenBank/DDBJ whole genome shotgun (WGS) entry which is preliminary data.</text>
</comment>
<keyword evidence="9" id="KW-1185">Reference proteome</keyword>
<evidence type="ECO:0000313" key="9">
    <source>
        <dbReference type="Proteomes" id="UP000192610"/>
    </source>
</evidence>
<feature type="domain" description="SusD-like N-terminal" evidence="7">
    <location>
        <begin position="96"/>
        <end position="228"/>
    </location>
</feature>
<dbReference type="Proteomes" id="UP000192610">
    <property type="component" value="Unassembled WGS sequence"/>
</dbReference>
<sequence length="655" mass="74866">MLHRIHSLLKKQIMKTSYYIPVLVFAISLCACKKNFLDVVPDNVATLDNAFTMRTEAEKYLATCYSYLPNDGDPVTNVAFLGGDEFWLAYPALSLTADNWNVARGNQNVVDPYVNIWDGYDNGRFKYKSMFTGIRTCNTFLENVSDLTKIPDLTIDERTRWIGEVMFLKAYFHFLLMRQYGPIPIMDKNIPVTAPLEQTKVKRQPVDTVVDYISNLMDSAVTRLPVSLLTPSTELGRITIAIAKSMKARVLVYGASPLFNGNTDYSNFKDKDGVQLISTAYSEEKWKRAADAAADAIKACEQAGIFLYKFNNTTGFPLTDGTITQMSVRNAVCEKWNQEWIWANSNSSTWQLQYSSMAHIDPNNTGNSSIYGTLGPTMQVVKQFYTKNGVPITEDRTLDYSSPHELRTATHDERYNIVEGYRTARLNYDREPRYYADLGFDGGTWYMQNSPSHTDENTWSAQLKLGQFGAGVAVTITTFYPKKLVNWKFAYQNDNSSHIEDYPFPTMRLADLYLLYAEAANEANGPSADVYKYLNLIRDRAGLPTVQNSWTNFSNNPGAYLTKDGLRNIIRNERNIEMSFEGSRFWDLRRWKLAATLLNTNVTGYDRSGTFEHPELFYIPTTYYTMRFVVPRDYLWPIRESNLPINENLVQNPGW</sequence>
<dbReference type="GO" id="GO:0009279">
    <property type="term" value="C:cell outer membrane"/>
    <property type="evidence" value="ECO:0007669"/>
    <property type="project" value="UniProtKB-SubCell"/>
</dbReference>
<dbReference type="SUPFAM" id="SSF48452">
    <property type="entry name" value="TPR-like"/>
    <property type="match status" value="1"/>
</dbReference>
<comment type="similarity">
    <text evidence="2">Belongs to the SusD family.</text>
</comment>
<accession>A0A1V9F304</accession>
<evidence type="ECO:0000256" key="3">
    <source>
        <dbReference type="ARBA" id="ARBA00022729"/>
    </source>
</evidence>
<keyword evidence="5" id="KW-0998">Cell outer membrane</keyword>
<dbReference type="EMBL" id="LVXG01000008">
    <property type="protein sequence ID" value="OQP52647.1"/>
    <property type="molecule type" value="Genomic_DNA"/>
</dbReference>
<comment type="subcellular location">
    <subcellularLocation>
        <location evidence="1">Cell outer membrane</location>
    </subcellularLocation>
</comment>
<feature type="domain" description="RagB/SusD" evidence="6">
    <location>
        <begin position="339"/>
        <end position="655"/>
    </location>
</feature>
<evidence type="ECO:0000256" key="2">
    <source>
        <dbReference type="ARBA" id="ARBA00006275"/>
    </source>
</evidence>
<organism evidence="8 9">
    <name type="scientific">Niastella yeongjuensis</name>
    <dbReference type="NCBI Taxonomy" id="354355"/>
    <lineage>
        <taxon>Bacteria</taxon>
        <taxon>Pseudomonadati</taxon>
        <taxon>Bacteroidota</taxon>
        <taxon>Chitinophagia</taxon>
        <taxon>Chitinophagales</taxon>
        <taxon>Chitinophagaceae</taxon>
        <taxon>Niastella</taxon>
    </lineage>
</organism>
<dbReference type="Gene3D" id="1.25.40.390">
    <property type="match status" value="1"/>
</dbReference>
<dbReference type="InterPro" id="IPR011990">
    <property type="entry name" value="TPR-like_helical_dom_sf"/>
</dbReference>
<keyword evidence="3" id="KW-0732">Signal</keyword>
<evidence type="ECO:0000256" key="1">
    <source>
        <dbReference type="ARBA" id="ARBA00004442"/>
    </source>
</evidence>
<name>A0A1V9F304_9BACT</name>
<evidence type="ECO:0000256" key="5">
    <source>
        <dbReference type="ARBA" id="ARBA00023237"/>
    </source>
</evidence>
<evidence type="ECO:0000313" key="8">
    <source>
        <dbReference type="EMBL" id="OQP52647.1"/>
    </source>
</evidence>
<dbReference type="InterPro" id="IPR033985">
    <property type="entry name" value="SusD-like_N"/>
</dbReference>
<evidence type="ECO:0000259" key="6">
    <source>
        <dbReference type="Pfam" id="PF07980"/>
    </source>
</evidence>
<proteinExistence type="inferred from homology"/>
<dbReference type="PROSITE" id="PS51257">
    <property type="entry name" value="PROKAR_LIPOPROTEIN"/>
    <property type="match status" value="1"/>
</dbReference>
<evidence type="ECO:0000259" key="7">
    <source>
        <dbReference type="Pfam" id="PF14322"/>
    </source>
</evidence>
<gene>
    <name evidence="8" type="ORF">A4H97_25340</name>
</gene>
<dbReference type="Pfam" id="PF14322">
    <property type="entry name" value="SusD-like_3"/>
    <property type="match status" value="1"/>
</dbReference>
<dbReference type="Pfam" id="PF07980">
    <property type="entry name" value="SusD_RagB"/>
    <property type="match status" value="1"/>
</dbReference>
<keyword evidence="4" id="KW-0472">Membrane</keyword>